<dbReference type="EC" id="3.6.1.55" evidence="11"/>
<evidence type="ECO:0000256" key="3">
    <source>
        <dbReference type="ARBA" id="ARBA00022457"/>
    </source>
</evidence>
<dbReference type="GO" id="GO:0044716">
    <property type="term" value="F:8-oxo-GDP phosphatase activity"/>
    <property type="evidence" value="ECO:0007669"/>
    <property type="project" value="TreeGrafter"/>
</dbReference>
<dbReference type="PANTHER" id="PTHR47707">
    <property type="entry name" value="8-OXO-DGTP DIPHOSPHATASE"/>
    <property type="match status" value="1"/>
</dbReference>
<dbReference type="Gene3D" id="3.90.79.10">
    <property type="entry name" value="Nucleoside Triphosphate Pyrophosphohydrolase"/>
    <property type="match status" value="1"/>
</dbReference>
<dbReference type="PROSITE" id="PS00893">
    <property type="entry name" value="NUDIX_BOX"/>
    <property type="match status" value="1"/>
</dbReference>
<evidence type="ECO:0000256" key="7">
    <source>
        <dbReference type="ARBA" id="ARBA00022801"/>
    </source>
</evidence>
<dbReference type="InterPro" id="IPR000086">
    <property type="entry name" value="NUDIX_hydrolase_dom"/>
</dbReference>
<evidence type="ECO:0000256" key="12">
    <source>
        <dbReference type="RuleBase" id="RU003476"/>
    </source>
</evidence>
<proteinExistence type="inferred from homology"/>
<keyword evidence="5" id="KW-0479">Metal-binding</keyword>
<evidence type="ECO:0000259" key="13">
    <source>
        <dbReference type="PROSITE" id="PS51462"/>
    </source>
</evidence>
<dbReference type="Proteomes" id="UP000177821">
    <property type="component" value="Unassembled WGS sequence"/>
</dbReference>
<dbReference type="InterPro" id="IPR047127">
    <property type="entry name" value="MutT-like"/>
</dbReference>
<dbReference type="InterPro" id="IPR020084">
    <property type="entry name" value="NUDIX_hydrolase_CS"/>
</dbReference>
<keyword evidence="3" id="KW-0515">Mutator protein</keyword>
<feature type="domain" description="Nudix hydrolase" evidence="13">
    <location>
        <begin position="6"/>
        <end position="139"/>
    </location>
</feature>
<evidence type="ECO:0000256" key="5">
    <source>
        <dbReference type="ARBA" id="ARBA00022723"/>
    </source>
</evidence>
<accession>A0A1G1WLB0</accession>
<dbReference type="InterPro" id="IPR015797">
    <property type="entry name" value="NUDIX_hydrolase-like_dom_sf"/>
</dbReference>
<comment type="similarity">
    <text evidence="2 12">Belongs to the Nudix hydrolase family.</text>
</comment>
<evidence type="ECO:0000256" key="6">
    <source>
        <dbReference type="ARBA" id="ARBA00022763"/>
    </source>
</evidence>
<dbReference type="GO" id="GO:0006260">
    <property type="term" value="P:DNA replication"/>
    <property type="evidence" value="ECO:0007669"/>
    <property type="project" value="UniProtKB-KW"/>
</dbReference>
<dbReference type="GO" id="GO:0046872">
    <property type="term" value="F:metal ion binding"/>
    <property type="evidence" value="ECO:0007669"/>
    <property type="project" value="UniProtKB-KW"/>
</dbReference>
<dbReference type="GO" id="GO:0035539">
    <property type="term" value="F:8-oxo-7,8-dihydrodeoxyguanosine triphosphate pyrophosphatase activity"/>
    <property type="evidence" value="ECO:0007669"/>
    <property type="project" value="UniProtKB-EC"/>
</dbReference>
<dbReference type="AlphaFoldDB" id="A0A1G1WLB0"/>
<keyword evidence="9" id="KW-0234">DNA repair</keyword>
<dbReference type="PRINTS" id="PR00502">
    <property type="entry name" value="NUDIXFAMILY"/>
</dbReference>
<evidence type="ECO:0000256" key="9">
    <source>
        <dbReference type="ARBA" id="ARBA00023204"/>
    </source>
</evidence>
<dbReference type="PANTHER" id="PTHR47707:SF1">
    <property type="entry name" value="NUDIX HYDROLASE FAMILY PROTEIN"/>
    <property type="match status" value="1"/>
</dbReference>
<protein>
    <recommendedName>
        <fullName evidence="11">8-oxo-dGTP diphosphatase</fullName>
        <ecNumber evidence="11">3.6.1.55</ecNumber>
    </recommendedName>
</protein>
<dbReference type="GO" id="GO:0006281">
    <property type="term" value="P:DNA repair"/>
    <property type="evidence" value="ECO:0007669"/>
    <property type="project" value="UniProtKB-KW"/>
</dbReference>
<dbReference type="GO" id="GO:0008413">
    <property type="term" value="F:8-oxo-7,8-dihydroguanosine triphosphate pyrophosphatase activity"/>
    <property type="evidence" value="ECO:0007669"/>
    <property type="project" value="TreeGrafter"/>
</dbReference>
<evidence type="ECO:0000313" key="14">
    <source>
        <dbReference type="EMBL" id="OGY28535.1"/>
    </source>
</evidence>
<name>A0A1G1WLB0_9BACT</name>
<dbReference type="EMBL" id="MHCX01000049">
    <property type="protein sequence ID" value="OGY28535.1"/>
    <property type="molecule type" value="Genomic_DNA"/>
</dbReference>
<reference evidence="14 15" key="1">
    <citation type="journal article" date="2016" name="Nat. Commun.">
        <title>Thousands of microbial genomes shed light on interconnected biogeochemical processes in an aquifer system.</title>
        <authorList>
            <person name="Anantharaman K."/>
            <person name="Brown C.T."/>
            <person name="Hug L.A."/>
            <person name="Sharon I."/>
            <person name="Castelle C.J."/>
            <person name="Probst A.J."/>
            <person name="Thomas B.C."/>
            <person name="Singh A."/>
            <person name="Wilkins M.J."/>
            <person name="Karaoz U."/>
            <person name="Brodie E.L."/>
            <person name="Williams K.H."/>
            <person name="Hubbard S.S."/>
            <person name="Banfield J.F."/>
        </authorList>
    </citation>
    <scope>NUCLEOTIDE SEQUENCE [LARGE SCALE GENOMIC DNA]</scope>
</reference>
<keyword evidence="4" id="KW-0235">DNA replication</keyword>
<evidence type="ECO:0000256" key="8">
    <source>
        <dbReference type="ARBA" id="ARBA00022842"/>
    </source>
</evidence>
<gene>
    <name evidence="14" type="ORF">A3J50_00860</name>
</gene>
<dbReference type="PROSITE" id="PS51462">
    <property type="entry name" value="NUDIX"/>
    <property type="match status" value="1"/>
</dbReference>
<dbReference type="Pfam" id="PF00293">
    <property type="entry name" value="NUDIX"/>
    <property type="match status" value="1"/>
</dbReference>
<keyword evidence="8" id="KW-0460">Magnesium</keyword>
<evidence type="ECO:0000256" key="1">
    <source>
        <dbReference type="ARBA" id="ARBA00001946"/>
    </source>
</evidence>
<dbReference type="InterPro" id="IPR020476">
    <property type="entry name" value="Nudix_hydrolase"/>
</dbReference>
<evidence type="ECO:0000313" key="15">
    <source>
        <dbReference type="Proteomes" id="UP000177821"/>
    </source>
</evidence>
<keyword evidence="6" id="KW-0227">DNA damage</keyword>
<dbReference type="SUPFAM" id="SSF55811">
    <property type="entry name" value="Nudix"/>
    <property type="match status" value="1"/>
</dbReference>
<evidence type="ECO:0000256" key="10">
    <source>
        <dbReference type="ARBA" id="ARBA00035861"/>
    </source>
</evidence>
<dbReference type="GO" id="GO:0044715">
    <property type="term" value="F:8-oxo-dGDP phosphatase activity"/>
    <property type="evidence" value="ECO:0007669"/>
    <property type="project" value="TreeGrafter"/>
</dbReference>
<keyword evidence="7 12" id="KW-0378">Hydrolase</keyword>
<evidence type="ECO:0000256" key="11">
    <source>
        <dbReference type="ARBA" id="ARBA00038905"/>
    </source>
</evidence>
<comment type="caution">
    <text evidence="14">The sequence shown here is derived from an EMBL/GenBank/DDBJ whole genome shotgun (WGS) entry which is preliminary data.</text>
</comment>
<evidence type="ECO:0000256" key="4">
    <source>
        <dbReference type="ARBA" id="ARBA00022705"/>
    </source>
</evidence>
<sequence length="142" mass="16283">MENLKKQITIVLGCLIKDQKVLLDQRNEPECPDAHLKWELPGGKIEFGETPTQAIEREFLEETGIKVRAKKVINYARSSVWDYEWGQNHVNVFAFECEYIGESEFPLDHRIEKIAWVDLTKLKELPTLPGTVETVTICAGKP</sequence>
<comment type="cofactor">
    <cofactor evidence="1">
        <name>Mg(2+)</name>
        <dbReference type="ChEBI" id="CHEBI:18420"/>
    </cofactor>
</comment>
<organism evidence="14 15">
    <name type="scientific">Candidatus Woykebacteria bacterium RIFCSPHIGHO2_02_FULL_43_16b</name>
    <dbReference type="NCBI Taxonomy" id="1802601"/>
    <lineage>
        <taxon>Bacteria</taxon>
        <taxon>Candidatus Woykeibacteriota</taxon>
    </lineage>
</organism>
<evidence type="ECO:0000256" key="2">
    <source>
        <dbReference type="ARBA" id="ARBA00005582"/>
    </source>
</evidence>
<comment type="catalytic activity">
    <reaction evidence="10">
        <text>8-oxo-dGTP + H2O = 8-oxo-dGMP + diphosphate + H(+)</text>
        <dbReference type="Rhea" id="RHEA:31575"/>
        <dbReference type="ChEBI" id="CHEBI:15377"/>
        <dbReference type="ChEBI" id="CHEBI:15378"/>
        <dbReference type="ChEBI" id="CHEBI:33019"/>
        <dbReference type="ChEBI" id="CHEBI:63224"/>
        <dbReference type="ChEBI" id="CHEBI:77896"/>
        <dbReference type="EC" id="3.6.1.55"/>
    </reaction>
</comment>